<organism evidence="3">
    <name type="scientific">Gongylonema pulchrum</name>
    <dbReference type="NCBI Taxonomy" id="637853"/>
    <lineage>
        <taxon>Eukaryota</taxon>
        <taxon>Metazoa</taxon>
        <taxon>Ecdysozoa</taxon>
        <taxon>Nematoda</taxon>
        <taxon>Chromadorea</taxon>
        <taxon>Rhabditida</taxon>
        <taxon>Spirurina</taxon>
        <taxon>Spiruromorpha</taxon>
        <taxon>Spiruroidea</taxon>
        <taxon>Gongylonematidae</taxon>
        <taxon>Gongylonema</taxon>
    </lineage>
</organism>
<sequence>MKHGPNGSERAAGALMTEPVAVASTSSGAVDLPENDEPSTVAASLPSVSCMASRTSDVICNPWRNLVSQNRRRYKKDSFDLDLTF</sequence>
<reference evidence="3" key="1">
    <citation type="submission" date="2016-06" db="UniProtKB">
        <authorList>
            <consortium name="WormBaseParasite"/>
        </authorList>
    </citation>
    <scope>IDENTIFICATION</scope>
</reference>
<dbReference type="WBParaSite" id="GPUH_0001964601-mRNA-1">
    <property type="protein sequence ID" value="GPUH_0001964601-mRNA-1"/>
    <property type="gene ID" value="GPUH_0001964601"/>
</dbReference>
<proteinExistence type="predicted"/>
<name>A0A183EF80_9BILA</name>
<protein>
    <submittedName>
        <fullName evidence="1 3">Uncharacterized protein</fullName>
    </submittedName>
</protein>
<dbReference type="Proteomes" id="UP000271098">
    <property type="component" value="Unassembled WGS sequence"/>
</dbReference>
<dbReference type="EMBL" id="UYRT01088847">
    <property type="protein sequence ID" value="VDN34221.1"/>
    <property type="molecule type" value="Genomic_DNA"/>
</dbReference>
<accession>A0A183EF80</accession>
<evidence type="ECO:0000313" key="3">
    <source>
        <dbReference type="WBParaSite" id="GPUH_0001964601-mRNA-1"/>
    </source>
</evidence>
<dbReference type="OrthoDB" id="16692at2759"/>
<gene>
    <name evidence="1" type="ORF">GPUH_LOCUS19622</name>
</gene>
<evidence type="ECO:0000313" key="2">
    <source>
        <dbReference type="Proteomes" id="UP000271098"/>
    </source>
</evidence>
<keyword evidence="2" id="KW-1185">Reference proteome</keyword>
<dbReference type="AlphaFoldDB" id="A0A183EF80"/>
<reference evidence="1 2" key="2">
    <citation type="submission" date="2018-11" db="EMBL/GenBank/DDBJ databases">
        <authorList>
            <consortium name="Pathogen Informatics"/>
        </authorList>
    </citation>
    <scope>NUCLEOTIDE SEQUENCE [LARGE SCALE GENOMIC DNA]</scope>
</reference>
<evidence type="ECO:0000313" key="1">
    <source>
        <dbReference type="EMBL" id="VDN34221.1"/>
    </source>
</evidence>